<dbReference type="Proteomes" id="UP000004358">
    <property type="component" value="Unassembled WGS sequence"/>
</dbReference>
<gene>
    <name evidence="2" type="ORF">DSM3645_15490</name>
</gene>
<name>A3ZZ80_9BACT</name>
<evidence type="ECO:0000256" key="1">
    <source>
        <dbReference type="SAM" id="MobiDB-lite"/>
    </source>
</evidence>
<dbReference type="RefSeq" id="WP_002650996.1">
    <property type="nucleotide sequence ID" value="NZ_CH672376.1"/>
</dbReference>
<feature type="region of interest" description="Disordered" evidence="1">
    <location>
        <begin position="1"/>
        <end position="54"/>
    </location>
</feature>
<proteinExistence type="predicted"/>
<protein>
    <submittedName>
        <fullName evidence="2">Uncharacterized protein</fullName>
    </submittedName>
</protein>
<accession>A3ZZ80</accession>
<dbReference type="OrthoDB" id="284594at2"/>
<sequence>MAPHLRVYFGPEDDSTPSDGSEPAKIVVGDSARTAALTPRAGSTKDHSENDTAQPAAAEIAVGLEELLQLFDDARRCGVTIQDEVEHETVMVSRDLFRALLAYQTLLQPQASSQ</sequence>
<organism evidence="2 3">
    <name type="scientific">Blastopirellula marina DSM 3645</name>
    <dbReference type="NCBI Taxonomy" id="314230"/>
    <lineage>
        <taxon>Bacteria</taxon>
        <taxon>Pseudomonadati</taxon>
        <taxon>Planctomycetota</taxon>
        <taxon>Planctomycetia</taxon>
        <taxon>Pirellulales</taxon>
        <taxon>Pirellulaceae</taxon>
        <taxon>Blastopirellula</taxon>
    </lineage>
</organism>
<comment type="caution">
    <text evidence="2">The sequence shown here is derived from an EMBL/GenBank/DDBJ whole genome shotgun (WGS) entry which is preliminary data.</text>
</comment>
<evidence type="ECO:0000313" key="3">
    <source>
        <dbReference type="Proteomes" id="UP000004358"/>
    </source>
</evidence>
<dbReference type="AlphaFoldDB" id="A3ZZ80"/>
<dbReference type="EMBL" id="AANZ01000023">
    <property type="protein sequence ID" value="EAQ78193.1"/>
    <property type="molecule type" value="Genomic_DNA"/>
</dbReference>
<reference evidence="2 3" key="1">
    <citation type="submission" date="2006-02" db="EMBL/GenBank/DDBJ databases">
        <authorList>
            <person name="Amann R."/>
            <person name="Ferriera S."/>
            <person name="Johnson J."/>
            <person name="Kravitz S."/>
            <person name="Halpern A."/>
            <person name="Remington K."/>
            <person name="Beeson K."/>
            <person name="Tran B."/>
            <person name="Rogers Y.-H."/>
            <person name="Friedman R."/>
            <person name="Venter J.C."/>
        </authorList>
    </citation>
    <scope>NUCLEOTIDE SEQUENCE [LARGE SCALE GENOMIC DNA]</scope>
    <source>
        <strain evidence="2 3">DSM 3645</strain>
    </source>
</reference>
<dbReference type="HOGENOM" id="CLU_2116254_0_0_0"/>
<evidence type="ECO:0000313" key="2">
    <source>
        <dbReference type="EMBL" id="EAQ78193.1"/>
    </source>
</evidence>